<dbReference type="AlphaFoldDB" id="A0A7J7NYN2"/>
<gene>
    <name evidence="1" type="ORF">GIB67_024911</name>
</gene>
<dbReference type="Proteomes" id="UP000541444">
    <property type="component" value="Unassembled WGS sequence"/>
</dbReference>
<dbReference type="EMBL" id="JACGCM010000440">
    <property type="protein sequence ID" value="KAF6172289.1"/>
    <property type="molecule type" value="Genomic_DNA"/>
</dbReference>
<accession>A0A7J7NYN2</accession>
<reference evidence="1 2" key="1">
    <citation type="journal article" date="2020" name="IScience">
        <title>Genome Sequencing of the Endangered Kingdonia uniflora (Circaeasteraceae, Ranunculales) Reveals Potential Mechanisms of Evolutionary Specialization.</title>
        <authorList>
            <person name="Sun Y."/>
            <person name="Deng T."/>
            <person name="Zhang A."/>
            <person name="Moore M.J."/>
            <person name="Landis J.B."/>
            <person name="Lin N."/>
            <person name="Zhang H."/>
            <person name="Zhang X."/>
            <person name="Huang J."/>
            <person name="Zhang X."/>
            <person name="Sun H."/>
            <person name="Wang H."/>
        </authorList>
    </citation>
    <scope>NUCLEOTIDE SEQUENCE [LARGE SCALE GENOMIC DNA]</scope>
    <source>
        <strain evidence="1">TB1705</strain>
        <tissue evidence="1">Leaf</tissue>
    </source>
</reference>
<keyword evidence="2" id="KW-1185">Reference proteome</keyword>
<protein>
    <submittedName>
        <fullName evidence="1">Uncharacterized protein</fullName>
    </submittedName>
</protein>
<sequence length="85" mass="9809">FNTSHYSRLLIRSIQPVIESYNIAIQIYTLSEGHLLSQSIQYGRDALDSYSTFNISHYGRLLLQHSSSNIHALRGWLIESINSIW</sequence>
<feature type="non-terminal residue" evidence="1">
    <location>
        <position position="85"/>
    </location>
</feature>
<proteinExistence type="predicted"/>
<evidence type="ECO:0000313" key="2">
    <source>
        <dbReference type="Proteomes" id="UP000541444"/>
    </source>
</evidence>
<name>A0A7J7NYN2_9MAGN</name>
<organism evidence="1 2">
    <name type="scientific">Kingdonia uniflora</name>
    <dbReference type="NCBI Taxonomy" id="39325"/>
    <lineage>
        <taxon>Eukaryota</taxon>
        <taxon>Viridiplantae</taxon>
        <taxon>Streptophyta</taxon>
        <taxon>Embryophyta</taxon>
        <taxon>Tracheophyta</taxon>
        <taxon>Spermatophyta</taxon>
        <taxon>Magnoliopsida</taxon>
        <taxon>Ranunculales</taxon>
        <taxon>Circaeasteraceae</taxon>
        <taxon>Kingdonia</taxon>
    </lineage>
</organism>
<comment type="caution">
    <text evidence="1">The sequence shown here is derived from an EMBL/GenBank/DDBJ whole genome shotgun (WGS) entry which is preliminary data.</text>
</comment>
<evidence type="ECO:0000313" key="1">
    <source>
        <dbReference type="EMBL" id="KAF6172289.1"/>
    </source>
</evidence>